<evidence type="ECO:0000256" key="1">
    <source>
        <dbReference type="ARBA" id="ARBA00004141"/>
    </source>
</evidence>
<feature type="transmembrane region" description="Helical" evidence="5">
    <location>
        <begin position="481"/>
        <end position="501"/>
    </location>
</feature>
<feature type="transmembrane region" description="Helical" evidence="5">
    <location>
        <begin position="455"/>
        <end position="475"/>
    </location>
</feature>
<feature type="transmembrane region" description="Helical" evidence="5">
    <location>
        <begin position="190"/>
        <end position="208"/>
    </location>
</feature>
<feature type="transmembrane region" description="Helical" evidence="5">
    <location>
        <begin position="277"/>
        <end position="292"/>
    </location>
</feature>
<proteinExistence type="predicted"/>
<dbReference type="Proteomes" id="UP000060487">
    <property type="component" value="Unassembled WGS sequence"/>
</dbReference>
<feature type="transmembrane region" description="Helical" evidence="5">
    <location>
        <begin position="21"/>
        <end position="37"/>
    </location>
</feature>
<protein>
    <submittedName>
        <fullName evidence="7">O-antigen polymerase</fullName>
    </submittedName>
</protein>
<evidence type="ECO:0000256" key="4">
    <source>
        <dbReference type="ARBA" id="ARBA00023136"/>
    </source>
</evidence>
<dbReference type="Pfam" id="PF04932">
    <property type="entry name" value="Wzy_C"/>
    <property type="match status" value="1"/>
</dbReference>
<feature type="transmembrane region" description="Helical" evidence="5">
    <location>
        <begin position="320"/>
        <end position="337"/>
    </location>
</feature>
<gene>
    <name evidence="7" type="ORF">ASN18_2047</name>
</gene>
<feature type="domain" description="O-antigen ligase-related" evidence="6">
    <location>
        <begin position="282"/>
        <end position="436"/>
    </location>
</feature>
<organism evidence="7 8">
    <name type="scientific">Candidatus Magnetominusculus xianensis</name>
    <dbReference type="NCBI Taxonomy" id="1748249"/>
    <lineage>
        <taxon>Bacteria</taxon>
        <taxon>Pseudomonadati</taxon>
        <taxon>Nitrospirota</taxon>
        <taxon>Nitrospiria</taxon>
        <taxon>Nitrospirales</taxon>
        <taxon>Nitrospiraceae</taxon>
        <taxon>Candidatus Magnetominusculus</taxon>
    </lineage>
</organism>
<dbReference type="PANTHER" id="PTHR37422:SF13">
    <property type="entry name" value="LIPOPOLYSACCHARIDE BIOSYNTHESIS PROTEIN PA4999-RELATED"/>
    <property type="match status" value="1"/>
</dbReference>
<name>A0ABR5SFG5_9BACT</name>
<evidence type="ECO:0000313" key="8">
    <source>
        <dbReference type="Proteomes" id="UP000060487"/>
    </source>
</evidence>
<keyword evidence="8" id="KW-1185">Reference proteome</keyword>
<feature type="transmembrane region" description="Helical" evidence="5">
    <location>
        <begin position="105"/>
        <end position="124"/>
    </location>
</feature>
<comment type="caution">
    <text evidence="7">The sequence shown here is derived from an EMBL/GenBank/DDBJ whole genome shotgun (WGS) entry which is preliminary data.</text>
</comment>
<dbReference type="EMBL" id="LNQR01000070">
    <property type="protein sequence ID" value="KWT84119.1"/>
    <property type="molecule type" value="Genomic_DNA"/>
</dbReference>
<dbReference type="InterPro" id="IPR051533">
    <property type="entry name" value="WaaL-like"/>
</dbReference>
<comment type="subcellular location">
    <subcellularLocation>
        <location evidence="1">Membrane</location>
        <topology evidence="1">Multi-pass membrane protein</topology>
    </subcellularLocation>
</comment>
<evidence type="ECO:0000256" key="2">
    <source>
        <dbReference type="ARBA" id="ARBA00022692"/>
    </source>
</evidence>
<feature type="transmembrane region" description="Helical" evidence="5">
    <location>
        <begin position="421"/>
        <end position="443"/>
    </location>
</feature>
<evidence type="ECO:0000256" key="5">
    <source>
        <dbReference type="SAM" id="Phobius"/>
    </source>
</evidence>
<reference evidence="7 8" key="1">
    <citation type="submission" date="2015-11" db="EMBL/GenBank/DDBJ databases">
        <authorList>
            <person name="Lin W."/>
        </authorList>
    </citation>
    <scope>NUCLEOTIDE SEQUENCE [LARGE SCALE GENOMIC DNA]</scope>
    <source>
        <strain evidence="7 8">HCH-1</strain>
    </source>
</reference>
<evidence type="ECO:0000313" key="7">
    <source>
        <dbReference type="EMBL" id="KWT84119.1"/>
    </source>
</evidence>
<feature type="transmembrane region" description="Helical" evidence="5">
    <location>
        <begin position="165"/>
        <end position="183"/>
    </location>
</feature>
<accession>A0ABR5SFG5</accession>
<dbReference type="InterPro" id="IPR007016">
    <property type="entry name" value="O-antigen_ligase-rel_domated"/>
</dbReference>
<sequence length="508" mass="57144">MISSEKACPLWMPKHIAAKHYVIYSVVFLYLVCSAALCALYPFYVVFAVNLLIVLSVLFLIKPTWGVYCLIFLVPISRETIYFAFTGTWNIHFIFRQSEFYLNALPVYTPVLLLTCAGFVLHRWASLSDVRLRPDIKTLFAAITVYAAITLYWTQNMLHGISQYYYLVSNIMLFTVIVYTAVTEDAHKKMLWCLLVSCLIEAVLSYWFRSLDTYIDYGFAGDIVYGMRIYGGLLASDGSPEQAHGLQDAHETSMLMNIFIGVAAALFLTVRSKGPRIFLGLCVITGLSVVIGTESRAGAAAFIFMAMCFLFINKKTSKHFMRYTIVLLAAALVFYIVEQKIFSVMAGKDTTIMRLLRIGGQIVDSGDVIDPGLSKSETAGPGRRTIWGYGFSGLGAKWPVGIGIGSYKYLYRTPHAHSVPFSFLFDLGLIGFVLFFLILYAITKHYIRLIKLQDTYMQLMSMCLMSTLAAVIFHGCFDYDYTYPLFWLFGGLLYSTLLLAAKSEEALT</sequence>
<feature type="transmembrane region" description="Helical" evidence="5">
    <location>
        <begin position="254"/>
        <end position="270"/>
    </location>
</feature>
<keyword evidence="4 5" id="KW-0472">Membrane</keyword>
<evidence type="ECO:0000259" key="6">
    <source>
        <dbReference type="Pfam" id="PF04932"/>
    </source>
</evidence>
<dbReference type="RefSeq" id="WP_085052651.1">
    <property type="nucleotide sequence ID" value="NZ_LNQR01000070.1"/>
</dbReference>
<evidence type="ECO:0000256" key="3">
    <source>
        <dbReference type="ARBA" id="ARBA00022989"/>
    </source>
</evidence>
<dbReference type="PANTHER" id="PTHR37422">
    <property type="entry name" value="TEICHURONIC ACID BIOSYNTHESIS PROTEIN TUAE"/>
    <property type="match status" value="1"/>
</dbReference>
<keyword evidence="2 5" id="KW-0812">Transmembrane</keyword>
<keyword evidence="3 5" id="KW-1133">Transmembrane helix</keyword>
<feature type="transmembrane region" description="Helical" evidence="5">
    <location>
        <begin position="298"/>
        <end position="313"/>
    </location>
</feature>